<feature type="region of interest" description="Disordered" evidence="2">
    <location>
        <begin position="723"/>
        <end position="775"/>
    </location>
</feature>
<evidence type="ECO:0000313" key="4">
    <source>
        <dbReference type="EMBL" id="KIO32339.1"/>
    </source>
</evidence>
<keyword evidence="1" id="KW-0479">Metal-binding</keyword>
<feature type="compositionally biased region" description="Polar residues" evidence="2">
    <location>
        <begin position="789"/>
        <end position="827"/>
    </location>
</feature>
<feature type="compositionally biased region" description="Low complexity" evidence="2">
    <location>
        <begin position="50"/>
        <end position="76"/>
    </location>
</feature>
<dbReference type="Proteomes" id="UP000054248">
    <property type="component" value="Unassembled WGS sequence"/>
</dbReference>
<dbReference type="InterPro" id="IPR000504">
    <property type="entry name" value="RRM_dom"/>
</dbReference>
<feature type="compositionally biased region" description="Low complexity" evidence="2">
    <location>
        <begin position="870"/>
        <end position="882"/>
    </location>
</feature>
<feature type="domain" description="RING-type" evidence="3">
    <location>
        <begin position="326"/>
        <end position="381"/>
    </location>
</feature>
<feature type="compositionally biased region" description="Polar residues" evidence="2">
    <location>
        <begin position="1"/>
        <end position="11"/>
    </location>
</feature>
<keyword evidence="1" id="KW-0863">Zinc-finger</keyword>
<feature type="region of interest" description="Disordered" evidence="2">
    <location>
        <begin position="1"/>
        <end position="108"/>
    </location>
</feature>
<proteinExistence type="predicted"/>
<keyword evidence="1" id="KW-0862">Zinc</keyword>
<evidence type="ECO:0000313" key="5">
    <source>
        <dbReference type="Proteomes" id="UP000054248"/>
    </source>
</evidence>
<protein>
    <recommendedName>
        <fullName evidence="3">RING-type domain-containing protein</fullName>
    </recommendedName>
</protein>
<feature type="compositionally biased region" description="Low complexity" evidence="2">
    <location>
        <begin position="85"/>
        <end position="108"/>
    </location>
</feature>
<reference evidence="4 5" key="1">
    <citation type="submission" date="2014-04" db="EMBL/GenBank/DDBJ databases">
        <authorList>
            <consortium name="DOE Joint Genome Institute"/>
            <person name="Kuo A."/>
            <person name="Girlanda M."/>
            <person name="Perotto S."/>
            <person name="Kohler A."/>
            <person name="Nagy L.G."/>
            <person name="Floudas D."/>
            <person name="Copeland A."/>
            <person name="Barry K.W."/>
            <person name="Cichocki N."/>
            <person name="Veneault-Fourrey C."/>
            <person name="LaButti K."/>
            <person name="Lindquist E.A."/>
            <person name="Lipzen A."/>
            <person name="Lundell T."/>
            <person name="Morin E."/>
            <person name="Murat C."/>
            <person name="Sun H."/>
            <person name="Tunlid A."/>
            <person name="Henrissat B."/>
            <person name="Grigoriev I.V."/>
            <person name="Hibbett D.S."/>
            <person name="Martin F."/>
            <person name="Nordberg H.P."/>
            <person name="Cantor M.N."/>
            <person name="Hua S.X."/>
        </authorList>
    </citation>
    <scope>NUCLEOTIDE SEQUENCE [LARGE SCALE GENOMIC DNA]</scope>
    <source>
        <strain evidence="4 5">MUT 4182</strain>
    </source>
</reference>
<feature type="compositionally biased region" description="Low complexity" evidence="2">
    <location>
        <begin position="723"/>
        <end position="745"/>
    </location>
</feature>
<reference evidence="5" key="2">
    <citation type="submission" date="2015-01" db="EMBL/GenBank/DDBJ databases">
        <title>Evolutionary Origins and Diversification of the Mycorrhizal Mutualists.</title>
        <authorList>
            <consortium name="DOE Joint Genome Institute"/>
            <consortium name="Mycorrhizal Genomics Consortium"/>
            <person name="Kohler A."/>
            <person name="Kuo A."/>
            <person name="Nagy L.G."/>
            <person name="Floudas D."/>
            <person name="Copeland A."/>
            <person name="Barry K.W."/>
            <person name="Cichocki N."/>
            <person name="Veneault-Fourrey C."/>
            <person name="LaButti K."/>
            <person name="Lindquist E.A."/>
            <person name="Lipzen A."/>
            <person name="Lundell T."/>
            <person name="Morin E."/>
            <person name="Murat C."/>
            <person name="Riley R."/>
            <person name="Ohm R."/>
            <person name="Sun H."/>
            <person name="Tunlid A."/>
            <person name="Henrissat B."/>
            <person name="Grigoriev I.V."/>
            <person name="Hibbett D.S."/>
            <person name="Martin F."/>
        </authorList>
    </citation>
    <scope>NUCLEOTIDE SEQUENCE [LARGE SCALE GENOMIC DNA]</scope>
    <source>
        <strain evidence="5">MUT 4182</strain>
    </source>
</reference>
<organism evidence="4 5">
    <name type="scientific">Tulasnella calospora MUT 4182</name>
    <dbReference type="NCBI Taxonomy" id="1051891"/>
    <lineage>
        <taxon>Eukaryota</taxon>
        <taxon>Fungi</taxon>
        <taxon>Dikarya</taxon>
        <taxon>Basidiomycota</taxon>
        <taxon>Agaricomycotina</taxon>
        <taxon>Agaricomycetes</taxon>
        <taxon>Cantharellales</taxon>
        <taxon>Tulasnellaceae</taxon>
        <taxon>Tulasnella</taxon>
    </lineage>
</organism>
<feature type="compositionally biased region" description="Low complexity" evidence="2">
    <location>
        <begin position="12"/>
        <end position="28"/>
    </location>
</feature>
<dbReference type="AlphaFoldDB" id="A0A0C3QUZ3"/>
<dbReference type="GO" id="GO:0003723">
    <property type="term" value="F:RNA binding"/>
    <property type="evidence" value="ECO:0007669"/>
    <property type="project" value="InterPro"/>
</dbReference>
<dbReference type="GO" id="GO:0008270">
    <property type="term" value="F:zinc ion binding"/>
    <property type="evidence" value="ECO:0007669"/>
    <property type="project" value="UniProtKB-KW"/>
</dbReference>
<dbReference type="STRING" id="1051891.A0A0C3QUZ3"/>
<evidence type="ECO:0000256" key="2">
    <source>
        <dbReference type="SAM" id="MobiDB-lite"/>
    </source>
</evidence>
<dbReference type="SUPFAM" id="SSF54928">
    <property type="entry name" value="RNA-binding domain, RBD"/>
    <property type="match status" value="1"/>
</dbReference>
<dbReference type="HOGENOM" id="CLU_318894_0_0_1"/>
<dbReference type="Gene3D" id="3.30.70.330">
    <property type="match status" value="1"/>
</dbReference>
<accession>A0A0C3QUZ3</accession>
<dbReference type="InterPro" id="IPR013083">
    <property type="entry name" value="Znf_RING/FYVE/PHD"/>
</dbReference>
<feature type="compositionally biased region" description="Polar residues" evidence="2">
    <location>
        <begin position="34"/>
        <end position="49"/>
    </location>
</feature>
<evidence type="ECO:0000256" key="1">
    <source>
        <dbReference type="PROSITE-ProRule" id="PRU00175"/>
    </source>
</evidence>
<feature type="region of interest" description="Disordered" evidence="2">
    <location>
        <begin position="789"/>
        <end position="882"/>
    </location>
</feature>
<dbReference type="SUPFAM" id="SSF57850">
    <property type="entry name" value="RING/U-box"/>
    <property type="match status" value="1"/>
</dbReference>
<dbReference type="PROSITE" id="PS50089">
    <property type="entry name" value="ZF_RING_2"/>
    <property type="match status" value="1"/>
</dbReference>
<feature type="compositionally biased region" description="Basic residues" evidence="2">
    <location>
        <begin position="842"/>
        <end position="857"/>
    </location>
</feature>
<dbReference type="InterPro" id="IPR012677">
    <property type="entry name" value="Nucleotide-bd_a/b_plait_sf"/>
</dbReference>
<sequence length="912" mass="97072">MSSQPSSPVNFTTAPTPKTPSSSTTASSNPRRVMSSTKSTASNNTLDTLSPSSSSTSPFTPFSARSGSLSRLSSAFNTPLQLDGSPTAATTSSKRAAASNNTASSSCKADFSDNWRAKAAGENVTAAATSPSFLRSPAFVSNDRRLPRALAVSQASPSTPATLASPKHRMSATTTTSIALASPIKYFSTPSSATNTSPTASRRRRVPLFDRSNLEALTAIADADVPPAGTKMLSDREDDILEDDAARAPAANNVHGHHIHSHLNSSSDSDFFIRMDAVQIQPRTLFRDYLSTTENDSSLSCLRNDVALINAGNEKRMEAEVQADYCSGCGSSSNGTATASSSLPSITLSYLQPCQHAICHQCFTGMLNIVGEKGLECPMCKGQVTSFDVQGDYHHHQQHSSTSSPMRAAPSYHSLEKNPIAATASGSTTKLKTTTGQHLPATISFASVLNAKMKMKAAAGLATADDVFSSTFTPSSFAVGDASSTAPSTTTEPDLPVLRIDNLPWDVTPQMLTTWLHPTTPFRTHILLERSTGKTLSHCFVELRTLQDARAVLRECQNKIIGTGKRTRAVSVTVSRQEEVMQNIFPNWRASFTSTSPSLEGLDGRQTSEVLKAGLLSYNELESLLQLMRNPESHFLKVPTLPFYAIASILQKFPGSGDESSGLFWSCALRDRVFAAVQILSVRVSQQDWDPKLLDEVVVVAVECRAFTEMQRRLISITANLDSSYPASSSADSSLADASSSDSVATPPPSQQLYVNDLEVPPPTAPSSLSTVPGGSPWYSRVVNNGHFSGGSTRPTAASNTDIKGSLSSSSLRMGNLDSPPTTTSPATHVGGPSHAASSSTTHHRQHPISSVHRQHRTPAPLILAPPSPTTTAGPSAANNNPRTLFEEIGEDVGVDAELVKMVVKRLFISQQ</sequence>
<name>A0A0C3QUZ3_9AGAM</name>
<dbReference type="InterPro" id="IPR001841">
    <property type="entry name" value="Znf_RING"/>
</dbReference>
<dbReference type="Gene3D" id="3.30.40.10">
    <property type="entry name" value="Zinc/RING finger domain, C3HC4 (zinc finger)"/>
    <property type="match status" value="1"/>
</dbReference>
<dbReference type="SMART" id="SM00360">
    <property type="entry name" value="RRM"/>
    <property type="match status" value="1"/>
</dbReference>
<dbReference type="InterPro" id="IPR035979">
    <property type="entry name" value="RBD_domain_sf"/>
</dbReference>
<dbReference type="EMBL" id="KN822955">
    <property type="protein sequence ID" value="KIO32339.1"/>
    <property type="molecule type" value="Genomic_DNA"/>
</dbReference>
<keyword evidence="5" id="KW-1185">Reference proteome</keyword>
<dbReference type="Pfam" id="PF00076">
    <property type="entry name" value="RRM_1"/>
    <property type="match status" value="1"/>
</dbReference>
<gene>
    <name evidence="4" type="ORF">M407DRAFT_18654</name>
</gene>
<dbReference type="OrthoDB" id="336240at2759"/>
<evidence type="ECO:0000259" key="3">
    <source>
        <dbReference type="PROSITE" id="PS50089"/>
    </source>
</evidence>